<evidence type="ECO:0008006" key="6">
    <source>
        <dbReference type="Google" id="ProtNLM"/>
    </source>
</evidence>
<evidence type="ECO:0000313" key="5">
    <source>
        <dbReference type="Proteomes" id="UP000694255"/>
    </source>
</evidence>
<protein>
    <recommendedName>
        <fullName evidence="6">Oxidoreductase</fullName>
    </recommendedName>
</protein>
<keyword evidence="3" id="KW-0560">Oxidoreductase</keyword>
<dbReference type="EMBL" id="JAGSYN010000051">
    <property type="protein sequence ID" value="KAG7665213.1"/>
    <property type="molecule type" value="Genomic_DNA"/>
</dbReference>
<dbReference type="InterPro" id="IPR020904">
    <property type="entry name" value="Sc_DH/Rdtase_CS"/>
</dbReference>
<name>A0A8J5QRQ0_9ASCO</name>
<sequence>MSLGKKAVERLANKAILITGASSGIGMATAKEFAAASQGHIKLILGARRQQRLIDLSNHLKSLYPAIQIHTSFLDVTEKESILSFVKNIPQDFEPDILINNSGKALGKATVGEIEDEDIHGMMDTNVVGLIDMTQAVLPIFKQKNRGIIYNVGSVAGVDSYAGGSVYCASKAAVRYFTDSLRKELINTKIGVMEIDPGAVSSTEFSLTRFKGDQGAADAVYSGTNPLVADDIAEIIVFGCSRKENTVMAQTIVYPQHQASASLIHREVTTPE</sequence>
<dbReference type="Pfam" id="PF00106">
    <property type="entry name" value="adh_short"/>
    <property type="match status" value="1"/>
</dbReference>
<dbReference type="FunFam" id="3.40.50.720:FF:000047">
    <property type="entry name" value="NADP-dependent L-serine/L-allo-threonine dehydrogenase"/>
    <property type="match status" value="1"/>
</dbReference>
<evidence type="ECO:0000256" key="1">
    <source>
        <dbReference type="ARBA" id="ARBA00006484"/>
    </source>
</evidence>
<dbReference type="OrthoDB" id="6251714at2759"/>
<keyword evidence="2" id="KW-0521">NADP</keyword>
<dbReference type="AlphaFoldDB" id="A0A8J5QRQ0"/>
<keyword evidence="5" id="KW-1185">Reference proteome</keyword>
<dbReference type="PANTHER" id="PTHR42901">
    <property type="entry name" value="ALCOHOL DEHYDROGENASE"/>
    <property type="match status" value="1"/>
</dbReference>
<organism evidence="4 5">
    <name type="scientific">[Candida] subhashii</name>
    <dbReference type="NCBI Taxonomy" id="561895"/>
    <lineage>
        <taxon>Eukaryota</taxon>
        <taxon>Fungi</taxon>
        <taxon>Dikarya</taxon>
        <taxon>Ascomycota</taxon>
        <taxon>Saccharomycotina</taxon>
        <taxon>Pichiomycetes</taxon>
        <taxon>Debaryomycetaceae</taxon>
        <taxon>Spathaspora</taxon>
    </lineage>
</organism>
<dbReference type="InterPro" id="IPR002347">
    <property type="entry name" value="SDR_fam"/>
</dbReference>
<reference evidence="4 5" key="1">
    <citation type="journal article" date="2021" name="DNA Res.">
        <title>Genome analysis of Candida subhashii reveals its hybrid nature and dual mitochondrial genome conformations.</title>
        <authorList>
            <person name="Mixao V."/>
            <person name="Hegedusova E."/>
            <person name="Saus E."/>
            <person name="Pryszcz L.P."/>
            <person name="Cillingova A."/>
            <person name="Nosek J."/>
            <person name="Gabaldon T."/>
        </authorList>
    </citation>
    <scope>NUCLEOTIDE SEQUENCE [LARGE SCALE GENOMIC DNA]</scope>
    <source>
        <strain evidence="4 5">CBS 10753</strain>
    </source>
</reference>
<comment type="caution">
    <text evidence="4">The sequence shown here is derived from an EMBL/GenBank/DDBJ whole genome shotgun (WGS) entry which is preliminary data.</text>
</comment>
<dbReference type="PROSITE" id="PS00061">
    <property type="entry name" value="ADH_SHORT"/>
    <property type="match status" value="1"/>
</dbReference>
<dbReference type="GO" id="GO:0016616">
    <property type="term" value="F:oxidoreductase activity, acting on the CH-OH group of donors, NAD or NADP as acceptor"/>
    <property type="evidence" value="ECO:0007669"/>
    <property type="project" value="UniProtKB-ARBA"/>
</dbReference>
<evidence type="ECO:0000313" key="4">
    <source>
        <dbReference type="EMBL" id="KAG7665213.1"/>
    </source>
</evidence>
<dbReference type="GeneID" id="73468070"/>
<accession>A0A8J5QRQ0</accession>
<gene>
    <name evidence="4" type="ORF">J8A68_001269</name>
</gene>
<dbReference type="RefSeq" id="XP_049265445.1">
    <property type="nucleotide sequence ID" value="XM_049404905.1"/>
</dbReference>
<dbReference type="PANTHER" id="PTHR42901:SF1">
    <property type="entry name" value="ALCOHOL DEHYDROGENASE"/>
    <property type="match status" value="1"/>
</dbReference>
<evidence type="ECO:0000256" key="3">
    <source>
        <dbReference type="ARBA" id="ARBA00023002"/>
    </source>
</evidence>
<comment type="similarity">
    <text evidence="1">Belongs to the short-chain dehydrogenases/reductases (SDR) family.</text>
</comment>
<evidence type="ECO:0000256" key="2">
    <source>
        <dbReference type="ARBA" id="ARBA00022857"/>
    </source>
</evidence>
<proteinExistence type="inferred from homology"/>
<dbReference type="Proteomes" id="UP000694255">
    <property type="component" value="Unassembled WGS sequence"/>
</dbReference>